<dbReference type="Proteomes" id="UP000319322">
    <property type="component" value="Unassembled WGS sequence"/>
</dbReference>
<feature type="compositionally biased region" description="Low complexity" evidence="1">
    <location>
        <begin position="287"/>
        <end position="305"/>
    </location>
</feature>
<feature type="region of interest" description="Disordered" evidence="1">
    <location>
        <begin position="137"/>
        <end position="306"/>
    </location>
</feature>
<feature type="compositionally biased region" description="Polar residues" evidence="1">
    <location>
        <begin position="238"/>
        <end position="251"/>
    </location>
</feature>
<evidence type="ECO:0000256" key="1">
    <source>
        <dbReference type="SAM" id="MobiDB-lite"/>
    </source>
</evidence>
<name>A0A553V1E0_9HELI</name>
<keyword evidence="4" id="KW-1185">Reference proteome</keyword>
<reference evidence="3" key="2">
    <citation type="submission" date="2019-07" db="EMBL/GenBank/DDBJ databases">
        <authorList>
            <person name="Papic B."/>
        </authorList>
    </citation>
    <scope>NUCLEOTIDE SEQUENCE [LARGE SCALE GENOMIC DNA]</scope>
    <source>
        <strain evidence="3">L8b</strain>
    </source>
</reference>
<dbReference type="RefSeq" id="WP_143928354.1">
    <property type="nucleotide sequence ID" value="NZ_VKGC01000003.1"/>
</dbReference>
<feature type="compositionally biased region" description="Low complexity" evidence="1">
    <location>
        <begin position="202"/>
        <end position="215"/>
    </location>
</feature>
<keyword evidence="2" id="KW-0732">Signal</keyword>
<feature type="region of interest" description="Disordered" evidence="1">
    <location>
        <begin position="318"/>
        <end position="341"/>
    </location>
</feature>
<evidence type="ECO:0000313" key="4">
    <source>
        <dbReference type="Proteomes" id="UP000319322"/>
    </source>
</evidence>
<accession>A0A553V1E0</accession>
<feature type="compositionally biased region" description="Polar residues" evidence="1">
    <location>
        <begin position="328"/>
        <end position="341"/>
    </location>
</feature>
<evidence type="ECO:0000256" key="2">
    <source>
        <dbReference type="SAM" id="SignalP"/>
    </source>
</evidence>
<feature type="compositionally biased region" description="Pro residues" evidence="1">
    <location>
        <begin position="253"/>
        <end position="267"/>
    </location>
</feature>
<feature type="compositionally biased region" description="Basic residues" evidence="1">
    <location>
        <begin position="182"/>
        <end position="201"/>
    </location>
</feature>
<reference evidence="3" key="1">
    <citation type="submission" date="2019-07" db="EMBL/GenBank/DDBJ databases">
        <title>Helicobacter labacensis sp. nov., Helicobacter mehlei sp. nov. and Helicobacter vulpis sp. nov., isolated from gastric mucosa of red fox (Vulpis vulpis).</title>
        <authorList>
            <person name="Kusar D."/>
            <person name="Gruntar I."/>
            <person name="Pate M."/>
            <person name="Zajc U."/>
            <person name="Ocepek M."/>
        </authorList>
    </citation>
    <scope>NUCLEOTIDE SEQUENCE [LARGE SCALE GENOMIC DNA]</scope>
    <source>
        <strain evidence="3">L8b</strain>
    </source>
</reference>
<gene>
    <name evidence="3" type="ORF">FNE76_01855</name>
</gene>
<evidence type="ECO:0000313" key="3">
    <source>
        <dbReference type="EMBL" id="TSA86250.1"/>
    </source>
</evidence>
<sequence length="590" mass="65120">MQKWFLLLLLVGSLQALVIQTSEDLDLKKAVGTFQGAVFYKNAPQKHLIIQGVYKLQGAKLILEATHLQKIPPNKKLKPTTHPLSQVQATQNLGTMRLKKIAKGSKIYFKEPNLQKMASLLGVDYAQYVASQKVPGILNPTTPTPSQSPTSANPPTTQTNPTNPKTLSSTPKTSTPRSYQRSTRKVGTRTRRSPTRSKGTSRRTYTSKSTRSRGTAIRTGRTKTPSLTSTKTPQSTPVAQTHPQTSLVQSNPATPPAPPQAYQPSPPSSSYTPSYIPMPLPESNFVPSRSPSPTTPQTTPTTKPPQEALVAENGIKKENLAKEAESKQVPSSESPKTSMESTTIQHGAGMGEMQEFACGHWTYDDGKLEAYRPSVMRGLDKASGQYLDLSPCNLEADPTSGKGGKIVLAYTQLPDKIEVLGPTTTMHTFKLSKANYSEGRCYKARTRQCLHIEPSSNQEWSSTYSTTTTKITKTYKRPPQVGSAISTEYIKVLEENKAERKSAIKDNGLGLSDQFMEFVEIYQGQYLDDQIKNSPEYVAWKERFVRPGHGTCSQYEIEKLITNKKVLPSIHNTRIICVKSGDFLLENKQP</sequence>
<comment type="caution">
    <text evidence="3">The sequence shown here is derived from an EMBL/GenBank/DDBJ whole genome shotgun (WGS) entry which is preliminary data.</text>
</comment>
<dbReference type="EMBL" id="VKGC01000003">
    <property type="protein sequence ID" value="TSA86250.1"/>
    <property type="molecule type" value="Genomic_DNA"/>
</dbReference>
<evidence type="ECO:0008006" key="5">
    <source>
        <dbReference type="Google" id="ProtNLM"/>
    </source>
</evidence>
<feature type="signal peptide" evidence="2">
    <location>
        <begin position="1"/>
        <end position="18"/>
    </location>
</feature>
<organism evidence="3 4">
    <name type="scientific">Helicobacter mehlei</name>
    <dbReference type="NCBI Taxonomy" id="2316080"/>
    <lineage>
        <taxon>Bacteria</taxon>
        <taxon>Pseudomonadati</taxon>
        <taxon>Campylobacterota</taxon>
        <taxon>Epsilonproteobacteria</taxon>
        <taxon>Campylobacterales</taxon>
        <taxon>Helicobacteraceae</taxon>
        <taxon>Helicobacter</taxon>
    </lineage>
</organism>
<feature type="compositionally biased region" description="Low complexity" evidence="1">
    <location>
        <begin position="222"/>
        <end position="237"/>
    </location>
</feature>
<feature type="chain" id="PRO_5021937921" description="Periplasmic competence protein" evidence="2">
    <location>
        <begin position="19"/>
        <end position="590"/>
    </location>
</feature>
<proteinExistence type="predicted"/>
<feature type="compositionally biased region" description="Low complexity" evidence="1">
    <location>
        <begin position="139"/>
        <end position="178"/>
    </location>
</feature>
<protein>
    <recommendedName>
        <fullName evidence="5">Periplasmic competence protein</fullName>
    </recommendedName>
</protein>
<dbReference type="AlphaFoldDB" id="A0A553V1E0"/>